<evidence type="ECO:0000313" key="2">
    <source>
        <dbReference type="EMBL" id="KAJ8917068.1"/>
    </source>
</evidence>
<keyword evidence="3" id="KW-1185">Reference proteome</keyword>
<dbReference type="EMBL" id="JANEYG010000036">
    <property type="protein sequence ID" value="KAJ8917068.1"/>
    <property type="molecule type" value="Genomic_DNA"/>
</dbReference>
<evidence type="ECO:0000256" key="1">
    <source>
        <dbReference type="SAM" id="MobiDB-lite"/>
    </source>
</evidence>
<comment type="caution">
    <text evidence="2">The sequence shown here is derived from an EMBL/GenBank/DDBJ whole genome shotgun (WGS) entry which is preliminary data.</text>
</comment>
<dbReference type="Proteomes" id="UP001159042">
    <property type="component" value="Unassembled WGS sequence"/>
</dbReference>
<evidence type="ECO:0000313" key="3">
    <source>
        <dbReference type="Proteomes" id="UP001159042"/>
    </source>
</evidence>
<protein>
    <submittedName>
        <fullName evidence="2">Uncharacterized protein</fullName>
    </submittedName>
</protein>
<proteinExistence type="predicted"/>
<feature type="region of interest" description="Disordered" evidence="1">
    <location>
        <begin position="49"/>
        <end position="74"/>
    </location>
</feature>
<feature type="region of interest" description="Disordered" evidence="1">
    <location>
        <begin position="87"/>
        <end position="111"/>
    </location>
</feature>
<gene>
    <name evidence="2" type="ORF">NQ315_012987</name>
</gene>
<dbReference type="AlphaFoldDB" id="A0AAV8VRZ2"/>
<reference evidence="2 3" key="1">
    <citation type="journal article" date="2023" name="Insect Mol. Biol.">
        <title>Genome sequencing provides insights into the evolution of gene families encoding plant cell wall-degrading enzymes in longhorned beetles.</title>
        <authorList>
            <person name="Shin N.R."/>
            <person name="Okamura Y."/>
            <person name="Kirsch R."/>
            <person name="Pauchet Y."/>
        </authorList>
    </citation>
    <scope>NUCLEOTIDE SEQUENCE [LARGE SCALE GENOMIC DNA]</scope>
    <source>
        <strain evidence="2">EAD_L_NR</strain>
    </source>
</reference>
<accession>A0AAV8VRZ2</accession>
<name>A0AAV8VRZ2_9CUCU</name>
<organism evidence="2 3">
    <name type="scientific">Exocentrus adspersus</name>
    <dbReference type="NCBI Taxonomy" id="1586481"/>
    <lineage>
        <taxon>Eukaryota</taxon>
        <taxon>Metazoa</taxon>
        <taxon>Ecdysozoa</taxon>
        <taxon>Arthropoda</taxon>
        <taxon>Hexapoda</taxon>
        <taxon>Insecta</taxon>
        <taxon>Pterygota</taxon>
        <taxon>Neoptera</taxon>
        <taxon>Endopterygota</taxon>
        <taxon>Coleoptera</taxon>
        <taxon>Polyphaga</taxon>
        <taxon>Cucujiformia</taxon>
        <taxon>Chrysomeloidea</taxon>
        <taxon>Cerambycidae</taxon>
        <taxon>Lamiinae</taxon>
        <taxon>Acanthocinini</taxon>
        <taxon>Exocentrus</taxon>
    </lineage>
</organism>
<sequence>MTLILAIAKGMQCFEEVGINMFGFGDEDGDRRNPNSLKHNLRVRVVSTAAHPRQARSEAESPAFRSTRTPEDSEPLAKNLKAIRGIAKPKGQLSVEDPEGPKNQEKTVPATARRALYHTHYRDKVEAFADSLELQCRENQIDDEDEEHTALVERRAR</sequence>